<comment type="similarity">
    <text evidence="1 9">Belongs to the YIF1 family.</text>
</comment>
<sequence length="357" mass="40455">MRAIVHLLRVKAEVVPQPCASRLRRQAVGDRWKGRCFSCTEGSKGCALFGLVDTRRKREEMAEFGQGKQPMKQRTQYVSTPLAPWENAQSNMMLQMGLNYGQSVLQNGEQSILRHMPFISGFRRYFRVDNQYVKGKLSMLLCPFFCKFQRPMEGHGDENEVSTPTVFSGDGSPSSIPPERSPTTTSGGMYLASSPMNDVHAFDLYLPLMGAVTYIILSGFLHGLHHGIVTTENLLGCAWALIFWLVLEVVILKVACYILQVVPAATTLDLVSLCSYKYIPICLIVLLRELIQLENDAVYFGAMVAYTLFANSFFVSKTTMRMYRRQQRVSQNAKVFVLVAVLLQTPIYMWLSWRPFR</sequence>
<keyword evidence="7 9" id="KW-0333">Golgi apparatus</keyword>
<keyword evidence="5 9" id="KW-0653">Protein transport</keyword>
<comment type="function">
    <text evidence="9">Has a role in transport between endoplasmic reticulum and Golgi.</text>
</comment>
<dbReference type="PANTHER" id="PTHR14083:SF0">
    <property type="entry name" value="YIP1D-INTERACTING FACTOR 1, ISOFORM C"/>
    <property type="match status" value="1"/>
</dbReference>
<evidence type="ECO:0000256" key="6">
    <source>
        <dbReference type="ARBA" id="ARBA00022989"/>
    </source>
</evidence>
<evidence type="ECO:0000256" key="4">
    <source>
        <dbReference type="ARBA" id="ARBA00022824"/>
    </source>
</evidence>
<comment type="subcellular location">
    <subcellularLocation>
        <location evidence="9">Endoplasmic reticulum membrane</location>
        <topology evidence="9">Multi-pass membrane protein</topology>
    </subcellularLocation>
    <subcellularLocation>
        <location evidence="9">Golgi apparatus membrane</location>
        <topology evidence="9">Multi-pass membrane protein</topology>
    </subcellularLocation>
</comment>
<dbReference type="InterPro" id="IPR005578">
    <property type="entry name" value="Yif1_fam"/>
</dbReference>
<dbReference type="GO" id="GO:0005793">
    <property type="term" value="C:endoplasmic reticulum-Golgi intermediate compartment"/>
    <property type="evidence" value="ECO:0007669"/>
    <property type="project" value="UniProtKB-UniRule"/>
</dbReference>
<evidence type="ECO:0000256" key="8">
    <source>
        <dbReference type="ARBA" id="ARBA00023136"/>
    </source>
</evidence>
<dbReference type="PANTHER" id="PTHR14083">
    <property type="entry name" value="YIP1 INTERACTING FACTOR HOMOLOG YIF1 PROTEIN"/>
    <property type="match status" value="1"/>
</dbReference>
<name>G0TR80_TRYVY</name>
<feature type="transmembrane region" description="Helical" evidence="9">
    <location>
        <begin position="204"/>
        <end position="224"/>
    </location>
</feature>
<feature type="region of interest" description="Disordered" evidence="10">
    <location>
        <begin position="156"/>
        <end position="184"/>
    </location>
</feature>
<evidence type="ECO:0000256" key="3">
    <source>
        <dbReference type="ARBA" id="ARBA00022692"/>
    </source>
</evidence>
<keyword evidence="3 9" id="KW-0812">Transmembrane</keyword>
<evidence type="ECO:0000256" key="2">
    <source>
        <dbReference type="ARBA" id="ARBA00022448"/>
    </source>
</evidence>
<gene>
    <name evidence="11" type="ORF">TVY486_0100920</name>
</gene>
<evidence type="ECO:0000313" key="11">
    <source>
        <dbReference type="EMBL" id="CCC46444.1"/>
    </source>
</evidence>
<dbReference type="GO" id="GO:0030134">
    <property type="term" value="C:COPII-coated ER to Golgi transport vesicle"/>
    <property type="evidence" value="ECO:0007669"/>
    <property type="project" value="TreeGrafter"/>
</dbReference>
<feature type="transmembrane region" description="Helical" evidence="9">
    <location>
        <begin position="335"/>
        <end position="353"/>
    </location>
</feature>
<dbReference type="GO" id="GO:0005789">
    <property type="term" value="C:endoplasmic reticulum membrane"/>
    <property type="evidence" value="ECO:0007669"/>
    <property type="project" value="UniProtKB-SubCell"/>
</dbReference>
<keyword evidence="4 9" id="KW-0256">Endoplasmic reticulum</keyword>
<dbReference type="GO" id="GO:0006888">
    <property type="term" value="P:endoplasmic reticulum to Golgi vesicle-mediated transport"/>
    <property type="evidence" value="ECO:0007669"/>
    <property type="project" value="UniProtKB-UniRule"/>
</dbReference>
<keyword evidence="2 9" id="KW-0813">Transport</keyword>
<dbReference type="Pfam" id="PF03878">
    <property type="entry name" value="YIF1"/>
    <property type="match status" value="1"/>
</dbReference>
<proteinExistence type="inferred from homology"/>
<keyword evidence="8 9" id="KW-0472">Membrane</keyword>
<accession>G0TR80</accession>
<evidence type="ECO:0000256" key="9">
    <source>
        <dbReference type="RuleBase" id="RU368073"/>
    </source>
</evidence>
<feature type="compositionally biased region" description="Polar residues" evidence="10">
    <location>
        <begin position="161"/>
        <end position="174"/>
    </location>
</feature>
<feature type="transmembrane region" description="Helical" evidence="9">
    <location>
        <begin position="236"/>
        <end position="260"/>
    </location>
</feature>
<dbReference type="GO" id="GO:0000139">
    <property type="term" value="C:Golgi membrane"/>
    <property type="evidence" value="ECO:0007669"/>
    <property type="project" value="UniProtKB-SubCell"/>
</dbReference>
<dbReference type="OMA" id="GWFFQVM"/>
<evidence type="ECO:0000256" key="10">
    <source>
        <dbReference type="SAM" id="MobiDB-lite"/>
    </source>
</evidence>
<dbReference type="GO" id="GO:0015031">
    <property type="term" value="P:protein transport"/>
    <property type="evidence" value="ECO:0007669"/>
    <property type="project" value="UniProtKB-KW"/>
</dbReference>
<organism evidence="11">
    <name type="scientific">Trypanosoma vivax (strain Y486)</name>
    <dbReference type="NCBI Taxonomy" id="1055687"/>
    <lineage>
        <taxon>Eukaryota</taxon>
        <taxon>Discoba</taxon>
        <taxon>Euglenozoa</taxon>
        <taxon>Kinetoplastea</taxon>
        <taxon>Metakinetoplastina</taxon>
        <taxon>Trypanosomatida</taxon>
        <taxon>Trypanosomatidae</taxon>
        <taxon>Trypanosoma</taxon>
        <taxon>Duttonella</taxon>
    </lineage>
</organism>
<evidence type="ECO:0000256" key="7">
    <source>
        <dbReference type="ARBA" id="ARBA00023034"/>
    </source>
</evidence>
<reference evidence="11" key="1">
    <citation type="journal article" date="2012" name="Proc. Natl. Acad. Sci. U.S.A.">
        <title>Antigenic diversity is generated by distinct evolutionary mechanisms in African trypanosome species.</title>
        <authorList>
            <person name="Jackson A.P."/>
            <person name="Berry A."/>
            <person name="Aslett M."/>
            <person name="Allison H.C."/>
            <person name="Burton P."/>
            <person name="Vavrova-Anderson J."/>
            <person name="Brown R."/>
            <person name="Browne H."/>
            <person name="Corton N."/>
            <person name="Hauser H."/>
            <person name="Gamble J."/>
            <person name="Gilderthorp R."/>
            <person name="Marcello L."/>
            <person name="McQuillan J."/>
            <person name="Otto T.D."/>
            <person name="Quail M.A."/>
            <person name="Sanders M.J."/>
            <person name="van Tonder A."/>
            <person name="Ginger M.L."/>
            <person name="Field M.C."/>
            <person name="Barry J.D."/>
            <person name="Hertz-Fowler C."/>
            <person name="Berriman M."/>
        </authorList>
    </citation>
    <scope>NUCLEOTIDE SEQUENCE</scope>
    <source>
        <strain evidence="11">Y486</strain>
    </source>
</reference>
<protein>
    <recommendedName>
        <fullName evidence="9">Protein YIF1</fullName>
    </recommendedName>
</protein>
<keyword evidence="6 9" id="KW-1133">Transmembrane helix</keyword>
<feature type="transmembrane region" description="Helical" evidence="9">
    <location>
        <begin position="297"/>
        <end position="315"/>
    </location>
</feature>
<evidence type="ECO:0000256" key="1">
    <source>
        <dbReference type="ARBA" id="ARBA00009727"/>
    </source>
</evidence>
<dbReference type="EMBL" id="HE573017">
    <property type="protein sequence ID" value="CCC46444.1"/>
    <property type="molecule type" value="Genomic_DNA"/>
</dbReference>
<dbReference type="VEuPathDB" id="TriTrypDB:TvY486_0100920"/>
<evidence type="ECO:0000256" key="5">
    <source>
        <dbReference type="ARBA" id="ARBA00022927"/>
    </source>
</evidence>
<dbReference type="AlphaFoldDB" id="G0TR80"/>